<dbReference type="Proteomes" id="UP000772434">
    <property type="component" value="Unassembled WGS sequence"/>
</dbReference>
<name>A0A9P5U3A6_9AGAR</name>
<dbReference type="InterPro" id="IPR032675">
    <property type="entry name" value="LRR_dom_sf"/>
</dbReference>
<dbReference type="EMBL" id="JADNRY010000116">
    <property type="protein sequence ID" value="KAF9064726.1"/>
    <property type="molecule type" value="Genomic_DNA"/>
</dbReference>
<evidence type="ECO:0000313" key="2">
    <source>
        <dbReference type="Proteomes" id="UP000772434"/>
    </source>
</evidence>
<sequence>MPDPIATCPQCGFHLYTASADTESAHTNMNCFLLPSNISYAITKVPQTYVALLFQRERITANIQAYRTVLHPIRRLPADIILEIFDWCVSVQSIEPDSVVLDNPELKLPGLRVVQSLHSVHPPWNLGQVSRNWRNIALSSPKLWSSVSIFLRTTHPSASIQRRVELSQVSLLSIYLTRSHDYPLSVYINSLHAEHPLLSMIYAQSHRWRNAVLYLPVETLRNLSFSIKGALPMLRTLLLSVTRDPGACNTAQENWENVITGDVVIDAFQYAPSLKCLAISQIPSFPTLFECNLKSQAHQLSENSMNLHILRSAHKLQMAMFRCCHKPILDFDNLQPIRHTHLHTLNLFSVMDSNPAIPHIGQLLDIVTLPTLCHLSIHTQRRELDACDTVLRFIERSDPKNLRVLLLNDMPMSVEATQNLLKIIPSVEHLGLSGVTDEVIRTMCWSGSNTTGVRDLTTSDTPASASDSGVILPKLRRLAFYGSESLSVNQRKLLGMIESRRSITAAVSGSLIVDMGQDGGGLQDTLTTPAMLERVEVSRKYNFSDSDTVLRLDRLVDEGLTLDQR</sequence>
<dbReference type="AlphaFoldDB" id="A0A9P5U3A6"/>
<proteinExistence type="predicted"/>
<dbReference type="Gene3D" id="3.80.10.10">
    <property type="entry name" value="Ribonuclease Inhibitor"/>
    <property type="match status" value="1"/>
</dbReference>
<comment type="caution">
    <text evidence="1">The sequence shown here is derived from an EMBL/GenBank/DDBJ whole genome shotgun (WGS) entry which is preliminary data.</text>
</comment>
<evidence type="ECO:0000313" key="1">
    <source>
        <dbReference type="EMBL" id="KAF9064726.1"/>
    </source>
</evidence>
<accession>A0A9P5U3A6</accession>
<organism evidence="1 2">
    <name type="scientific">Rhodocollybia butyracea</name>
    <dbReference type="NCBI Taxonomy" id="206335"/>
    <lineage>
        <taxon>Eukaryota</taxon>
        <taxon>Fungi</taxon>
        <taxon>Dikarya</taxon>
        <taxon>Basidiomycota</taxon>
        <taxon>Agaricomycotina</taxon>
        <taxon>Agaricomycetes</taxon>
        <taxon>Agaricomycetidae</taxon>
        <taxon>Agaricales</taxon>
        <taxon>Marasmiineae</taxon>
        <taxon>Omphalotaceae</taxon>
        <taxon>Rhodocollybia</taxon>
    </lineage>
</organism>
<dbReference type="OrthoDB" id="3365698at2759"/>
<gene>
    <name evidence="1" type="ORF">BDP27DRAFT_1333024</name>
</gene>
<reference evidence="1" key="1">
    <citation type="submission" date="2020-11" db="EMBL/GenBank/DDBJ databases">
        <authorList>
            <consortium name="DOE Joint Genome Institute"/>
            <person name="Ahrendt S."/>
            <person name="Riley R."/>
            <person name="Andreopoulos W."/>
            <person name="Labutti K."/>
            <person name="Pangilinan J."/>
            <person name="Ruiz-Duenas F.J."/>
            <person name="Barrasa J.M."/>
            <person name="Sanchez-Garcia M."/>
            <person name="Camarero S."/>
            <person name="Miyauchi S."/>
            <person name="Serrano A."/>
            <person name="Linde D."/>
            <person name="Babiker R."/>
            <person name="Drula E."/>
            <person name="Ayuso-Fernandez I."/>
            <person name="Pacheco R."/>
            <person name="Padilla G."/>
            <person name="Ferreira P."/>
            <person name="Barriuso J."/>
            <person name="Kellner H."/>
            <person name="Castanera R."/>
            <person name="Alfaro M."/>
            <person name="Ramirez L."/>
            <person name="Pisabarro A.G."/>
            <person name="Kuo A."/>
            <person name="Tritt A."/>
            <person name="Lipzen A."/>
            <person name="He G."/>
            <person name="Yan M."/>
            <person name="Ng V."/>
            <person name="Cullen D."/>
            <person name="Martin F."/>
            <person name="Rosso M.-N."/>
            <person name="Henrissat B."/>
            <person name="Hibbett D."/>
            <person name="Martinez A.T."/>
            <person name="Grigoriev I.V."/>
        </authorList>
    </citation>
    <scope>NUCLEOTIDE SEQUENCE</scope>
    <source>
        <strain evidence="1">AH 40177</strain>
    </source>
</reference>
<protein>
    <recommendedName>
        <fullName evidence="3">F-box domain-containing protein</fullName>
    </recommendedName>
</protein>
<evidence type="ECO:0008006" key="3">
    <source>
        <dbReference type="Google" id="ProtNLM"/>
    </source>
</evidence>
<keyword evidence="2" id="KW-1185">Reference proteome</keyword>